<sequence>MNVVFNDIQDRMDRQDAVIASLQEEVPKEPLMLEARKACLRQGEKGVVEVSEELQDGMMGLIET</sequence>
<dbReference type="AlphaFoldDB" id="A0A438H839"/>
<proteinExistence type="predicted"/>
<protein>
    <submittedName>
        <fullName evidence="1">Uncharacterized protein</fullName>
    </submittedName>
</protein>
<reference evidence="1 2" key="1">
    <citation type="journal article" date="2018" name="PLoS Genet.">
        <title>Population sequencing reveals clonal diversity and ancestral inbreeding in the grapevine cultivar Chardonnay.</title>
        <authorList>
            <person name="Roach M.J."/>
            <person name="Johnson D.L."/>
            <person name="Bohlmann J."/>
            <person name="van Vuuren H.J."/>
            <person name="Jones S.J."/>
            <person name="Pretorius I.S."/>
            <person name="Schmidt S.A."/>
            <person name="Borneman A.R."/>
        </authorList>
    </citation>
    <scope>NUCLEOTIDE SEQUENCE [LARGE SCALE GENOMIC DNA]</scope>
    <source>
        <strain evidence="2">cv. Chardonnay</strain>
        <tissue evidence="1">Leaf</tissue>
    </source>
</reference>
<accession>A0A438H839</accession>
<dbReference type="EMBL" id="QGNW01000263">
    <property type="protein sequence ID" value="RVW80678.1"/>
    <property type="molecule type" value="Genomic_DNA"/>
</dbReference>
<comment type="caution">
    <text evidence="1">The sequence shown here is derived from an EMBL/GenBank/DDBJ whole genome shotgun (WGS) entry which is preliminary data.</text>
</comment>
<name>A0A438H839_VITVI</name>
<evidence type="ECO:0000313" key="2">
    <source>
        <dbReference type="Proteomes" id="UP000288805"/>
    </source>
</evidence>
<dbReference type="Proteomes" id="UP000288805">
    <property type="component" value="Unassembled WGS sequence"/>
</dbReference>
<organism evidence="1 2">
    <name type="scientific">Vitis vinifera</name>
    <name type="common">Grape</name>
    <dbReference type="NCBI Taxonomy" id="29760"/>
    <lineage>
        <taxon>Eukaryota</taxon>
        <taxon>Viridiplantae</taxon>
        <taxon>Streptophyta</taxon>
        <taxon>Embryophyta</taxon>
        <taxon>Tracheophyta</taxon>
        <taxon>Spermatophyta</taxon>
        <taxon>Magnoliopsida</taxon>
        <taxon>eudicotyledons</taxon>
        <taxon>Gunneridae</taxon>
        <taxon>Pentapetalae</taxon>
        <taxon>rosids</taxon>
        <taxon>Vitales</taxon>
        <taxon>Vitaceae</taxon>
        <taxon>Viteae</taxon>
        <taxon>Vitis</taxon>
    </lineage>
</organism>
<gene>
    <name evidence="1" type="ORF">CK203_044322</name>
</gene>
<evidence type="ECO:0000313" key="1">
    <source>
        <dbReference type="EMBL" id="RVW80678.1"/>
    </source>
</evidence>